<gene>
    <name evidence="2" type="ORF">MicloDRAFT_00039650</name>
</gene>
<protein>
    <submittedName>
        <fullName evidence="2">Uncharacterized protein</fullName>
    </submittedName>
</protein>
<evidence type="ECO:0000313" key="3">
    <source>
        <dbReference type="Proteomes" id="UP000003947"/>
    </source>
</evidence>
<organism evidence="2 3">
    <name type="scientific">Microvirga lotononidis</name>
    <dbReference type="NCBI Taxonomy" id="864069"/>
    <lineage>
        <taxon>Bacteria</taxon>
        <taxon>Pseudomonadati</taxon>
        <taxon>Pseudomonadota</taxon>
        <taxon>Alphaproteobacteria</taxon>
        <taxon>Hyphomicrobiales</taxon>
        <taxon>Methylobacteriaceae</taxon>
        <taxon>Microvirga</taxon>
    </lineage>
</organism>
<keyword evidence="3" id="KW-1185">Reference proteome</keyword>
<dbReference type="EMBL" id="JH660645">
    <property type="protein sequence ID" value="EIM27401.1"/>
    <property type="molecule type" value="Genomic_DNA"/>
</dbReference>
<sequence length="242" mass="26894">MEGSPLRALAQLELRRLRLSLILKRFNPSQPRVPAGNPGGGRWTDGGDGEGSSRIEFVSNRPRQGGGTRVIRGRAYETTPAQEVRLDVSAARARALVQEVQRHDPNWRPTPIIYEGVEGAILANEAAAMQAAARLRELRRPEPVRGPMEEILMPNGQHVGTRYRSADDTTRTVTSSEFNSLLETLTPASQIVQSPSGYRGLWYRRPDGSIFGVRRSEENGITIDVIQNNHPILRSGYKVHQQ</sequence>
<evidence type="ECO:0000313" key="2">
    <source>
        <dbReference type="EMBL" id="EIM27401.1"/>
    </source>
</evidence>
<dbReference type="STRING" id="864069.MicloDRAFT_00039650"/>
<feature type="compositionally biased region" description="Gly residues" evidence="1">
    <location>
        <begin position="37"/>
        <end position="50"/>
    </location>
</feature>
<evidence type="ECO:0000256" key="1">
    <source>
        <dbReference type="SAM" id="MobiDB-lite"/>
    </source>
</evidence>
<accession>I4YTV9</accession>
<feature type="region of interest" description="Disordered" evidence="1">
    <location>
        <begin position="28"/>
        <end position="68"/>
    </location>
</feature>
<name>I4YTV9_9HYPH</name>
<dbReference type="AlphaFoldDB" id="I4YTV9"/>
<proteinExistence type="predicted"/>
<dbReference type="eggNOG" id="COG4695">
    <property type="taxonomic scope" value="Bacteria"/>
</dbReference>
<dbReference type="HOGENOM" id="CLU_1146167_0_0_5"/>
<reference evidence="2 3" key="1">
    <citation type="submission" date="2012-02" db="EMBL/GenBank/DDBJ databases">
        <title>Improved High-Quality Draft sequence of Microvirga sp. WSM3557.</title>
        <authorList>
            <consortium name="US DOE Joint Genome Institute"/>
            <person name="Lucas S."/>
            <person name="Han J."/>
            <person name="Lapidus A."/>
            <person name="Cheng J.-F."/>
            <person name="Goodwin L."/>
            <person name="Pitluck S."/>
            <person name="Peters L."/>
            <person name="Zhang X."/>
            <person name="Detter J.C."/>
            <person name="Han C."/>
            <person name="Tapia R."/>
            <person name="Land M."/>
            <person name="Hauser L."/>
            <person name="Kyrpides N."/>
            <person name="Ivanova N."/>
            <person name="Pagani I."/>
            <person name="Brau L."/>
            <person name="Yates R."/>
            <person name="O'Hara G."/>
            <person name="Rui T."/>
            <person name="Howieson J."/>
            <person name="Reeve W."/>
            <person name="Woyke T."/>
        </authorList>
    </citation>
    <scope>NUCLEOTIDE SEQUENCE [LARGE SCALE GENOMIC DNA]</scope>
    <source>
        <strain evidence="2 3">WSM3557</strain>
    </source>
</reference>
<dbReference type="PATRIC" id="fig|864069.3.peg.4301"/>
<dbReference type="Proteomes" id="UP000003947">
    <property type="component" value="Unassembled WGS sequence"/>
</dbReference>